<accession>A0A2P7EHC9</accession>
<feature type="region of interest" description="Disordered" evidence="1">
    <location>
        <begin position="96"/>
        <end position="115"/>
    </location>
</feature>
<feature type="transmembrane region" description="Helical" evidence="2">
    <location>
        <begin position="6"/>
        <end position="23"/>
    </location>
</feature>
<dbReference type="Pfam" id="PF12159">
    <property type="entry name" value="DUF3593"/>
    <property type="match status" value="1"/>
</dbReference>
<feature type="transmembrane region" description="Helical" evidence="2">
    <location>
        <begin position="32"/>
        <end position="55"/>
    </location>
</feature>
<dbReference type="EMBL" id="PXVC01000004">
    <property type="protein sequence ID" value="PSI02621.1"/>
    <property type="molecule type" value="Genomic_DNA"/>
</dbReference>
<name>A0A2P7EHC9_9SYNE</name>
<dbReference type="RefSeq" id="WP_106498972.1">
    <property type="nucleotide sequence ID" value="NZ_PXVC01000004.1"/>
</dbReference>
<comment type="caution">
    <text evidence="3">The sequence shown here is derived from an EMBL/GenBank/DDBJ whole genome shotgun (WGS) entry which is preliminary data.</text>
</comment>
<dbReference type="PANTHER" id="PTHR35473">
    <property type="entry name" value="1-ACYL-SN-GLYCEROL-3-PHOSPHATE ACYLTRANSFERASE"/>
    <property type="match status" value="1"/>
</dbReference>
<dbReference type="Proteomes" id="UP000240206">
    <property type="component" value="Unassembled WGS sequence"/>
</dbReference>
<gene>
    <name evidence="3" type="ORF">C7K08_02010</name>
</gene>
<evidence type="ECO:0000313" key="3">
    <source>
        <dbReference type="EMBL" id="PSI02621.1"/>
    </source>
</evidence>
<protein>
    <submittedName>
        <fullName evidence="3">DUF3593 domain-containing protein</fullName>
    </submittedName>
</protein>
<keyword evidence="2" id="KW-0472">Membrane</keyword>
<dbReference type="InterPro" id="IPR021995">
    <property type="entry name" value="DUF3593"/>
</dbReference>
<keyword evidence="4" id="KW-1185">Reference proteome</keyword>
<dbReference type="AlphaFoldDB" id="A0A2P7EHC9"/>
<reference evidence="4" key="1">
    <citation type="submission" date="2018-03" db="EMBL/GenBank/DDBJ databases">
        <title>Ecological and genomic features of two cosmopolitan and abundant freshwater picocyanobacteria.</title>
        <authorList>
            <person name="Cabello-Yeves P.J."/>
            <person name="Picazo A."/>
            <person name="Camacho A."/>
            <person name="Callieri C."/>
            <person name="Rosselli R."/>
            <person name="Roda-Garcia J."/>
            <person name="Coutinho F.H."/>
            <person name="Rodriguez-Valera F."/>
        </authorList>
    </citation>
    <scope>NUCLEOTIDE SEQUENCE [LARGE SCALE GENOMIC DNA]</scope>
    <source>
        <strain evidence="4">Tous</strain>
    </source>
</reference>
<keyword evidence="2" id="KW-1133">Transmembrane helix</keyword>
<keyword evidence="2" id="KW-0812">Transmembrane</keyword>
<sequence>MNDPAAPLFAASLLPYLLFLWWAKRSGRFPPLALWGFALTLLFVAITIGAATIALNRYGQELANVDWLHGGAEAFLSLSNLVLLLGFGSEQVLRPAAQSAPGQDDQLAAPRPPKK</sequence>
<dbReference type="PANTHER" id="PTHR35473:SF3">
    <property type="entry name" value="1-ACYL-SN-GLYCEROL-3-PHOSPHATE ACYLTRANSFERASE"/>
    <property type="match status" value="1"/>
</dbReference>
<evidence type="ECO:0000313" key="4">
    <source>
        <dbReference type="Proteomes" id="UP000240206"/>
    </source>
</evidence>
<evidence type="ECO:0000256" key="1">
    <source>
        <dbReference type="SAM" id="MobiDB-lite"/>
    </source>
</evidence>
<organism evidence="3 4">
    <name type="scientific">Synechococcus lacustris str. Tous</name>
    <dbReference type="NCBI Taxonomy" id="1910958"/>
    <lineage>
        <taxon>Bacteria</taxon>
        <taxon>Bacillati</taxon>
        <taxon>Cyanobacteriota</taxon>
        <taxon>Cyanophyceae</taxon>
        <taxon>Synechococcales</taxon>
        <taxon>Synechococcaceae</taxon>
        <taxon>Synechococcus</taxon>
    </lineage>
</organism>
<dbReference type="STRING" id="1910958.BTM30_00640"/>
<evidence type="ECO:0000256" key="2">
    <source>
        <dbReference type="SAM" id="Phobius"/>
    </source>
</evidence>
<proteinExistence type="predicted"/>